<dbReference type="AlphaFoldDB" id="A0A0M3IJ13"/>
<sequence length="107" mass="11348">MTTSAVASATVDPWAPAPSLEPARVLQPTAGNGLSAVAAVQHVSSSQEDANAKQRMSTKTPESFLGENSALVNLDNLMGTTSITTKAGWFRSLNVICSQLNVFEWLR</sequence>
<evidence type="ECO:0000313" key="1">
    <source>
        <dbReference type="Proteomes" id="UP000036681"/>
    </source>
</evidence>
<name>A0A0M3IJ13_ASCLU</name>
<organism evidence="1 2">
    <name type="scientific">Ascaris lumbricoides</name>
    <name type="common">Giant roundworm</name>
    <dbReference type="NCBI Taxonomy" id="6252"/>
    <lineage>
        <taxon>Eukaryota</taxon>
        <taxon>Metazoa</taxon>
        <taxon>Ecdysozoa</taxon>
        <taxon>Nematoda</taxon>
        <taxon>Chromadorea</taxon>
        <taxon>Rhabditida</taxon>
        <taxon>Spirurina</taxon>
        <taxon>Ascaridomorpha</taxon>
        <taxon>Ascaridoidea</taxon>
        <taxon>Ascarididae</taxon>
        <taxon>Ascaris</taxon>
    </lineage>
</organism>
<keyword evidence="1" id="KW-1185">Reference proteome</keyword>
<protein>
    <submittedName>
        <fullName evidence="2">Uncharacterized protein</fullName>
    </submittedName>
</protein>
<evidence type="ECO:0000313" key="2">
    <source>
        <dbReference type="WBParaSite" id="ALUE_0001859001-mRNA-1"/>
    </source>
</evidence>
<proteinExistence type="predicted"/>
<dbReference type="WBParaSite" id="ALUE_0001859001-mRNA-1">
    <property type="protein sequence ID" value="ALUE_0001859001-mRNA-1"/>
    <property type="gene ID" value="ALUE_0001859001"/>
</dbReference>
<accession>A0A0M3IJ13</accession>
<reference evidence="2" key="1">
    <citation type="submission" date="2017-02" db="UniProtKB">
        <authorList>
            <consortium name="WormBaseParasite"/>
        </authorList>
    </citation>
    <scope>IDENTIFICATION</scope>
</reference>
<dbReference type="Proteomes" id="UP000036681">
    <property type="component" value="Unplaced"/>
</dbReference>